<dbReference type="PANTHER" id="PTHR38785">
    <property type="entry name" value="HOMOLOG OF VIRK"/>
    <property type="match status" value="1"/>
</dbReference>
<dbReference type="PATRIC" id="fig|1073377.4.peg.3727"/>
<evidence type="ECO:0000313" key="2">
    <source>
        <dbReference type="Proteomes" id="UP000005149"/>
    </source>
</evidence>
<dbReference type="AlphaFoldDB" id="K1J7G4"/>
<dbReference type="Pfam" id="PF04393">
    <property type="entry name" value="DUF535"/>
    <property type="match status" value="1"/>
</dbReference>
<gene>
    <name evidence="1" type="ORF">HMPREF1171_03669</name>
</gene>
<evidence type="ECO:0000313" key="1">
    <source>
        <dbReference type="EMBL" id="EKB26336.1"/>
    </source>
</evidence>
<evidence type="ECO:0008006" key="3">
    <source>
        <dbReference type="Google" id="ProtNLM"/>
    </source>
</evidence>
<dbReference type="EMBL" id="AGWR01000035">
    <property type="protein sequence ID" value="EKB26336.1"/>
    <property type="molecule type" value="Genomic_DNA"/>
</dbReference>
<dbReference type="HOGENOM" id="CLU_065818_2_0_6"/>
<accession>K1J7G4</accession>
<organism evidence="1 2">
    <name type="scientific">Aeromonas dhakensis</name>
    <dbReference type="NCBI Taxonomy" id="196024"/>
    <lineage>
        <taxon>Bacteria</taxon>
        <taxon>Pseudomonadati</taxon>
        <taxon>Pseudomonadota</taxon>
        <taxon>Gammaproteobacteria</taxon>
        <taxon>Aeromonadales</taxon>
        <taxon>Aeromonadaceae</taxon>
        <taxon>Aeromonas</taxon>
    </lineage>
</organism>
<dbReference type="Proteomes" id="UP000005149">
    <property type="component" value="Unassembled WGS sequence"/>
</dbReference>
<dbReference type="PANTHER" id="PTHR38785:SF1">
    <property type="entry name" value="HOMOLOG OF VIRK"/>
    <property type="match status" value="1"/>
</dbReference>
<dbReference type="InterPro" id="IPR007488">
    <property type="entry name" value="DUF535"/>
</dbReference>
<comment type="caution">
    <text evidence="1">The sequence shown here is derived from an EMBL/GenBank/DDBJ whole genome shotgun (WGS) entry which is preliminary data.</text>
</comment>
<dbReference type="GO" id="GO:0006974">
    <property type="term" value="P:DNA damage response"/>
    <property type="evidence" value="ECO:0007669"/>
    <property type="project" value="TreeGrafter"/>
</dbReference>
<name>K1J7G4_9GAMM</name>
<keyword evidence="2" id="KW-1185">Reference proteome</keyword>
<reference evidence="1 2" key="1">
    <citation type="submission" date="2012-06" db="EMBL/GenBank/DDBJ databases">
        <title>The Genome Sequence of Aeromonas hydrophila SSU.</title>
        <authorList>
            <consortium name="The Broad Institute Genome Sequencing Platform"/>
            <person name="Earl A."/>
            <person name="Ward D."/>
            <person name="Feldgarden M."/>
            <person name="Gevers D."/>
            <person name="Chopra A."/>
            <person name="Walker B."/>
            <person name="Young S.K."/>
            <person name="Zeng Q."/>
            <person name="Gargeya S."/>
            <person name="Fitzgerald M."/>
            <person name="Haas B."/>
            <person name="Abouelleil A."/>
            <person name="Alvarado L."/>
            <person name="Arachchi H.M."/>
            <person name="Berlin A.M."/>
            <person name="Chapman S.B."/>
            <person name="Goldberg J."/>
            <person name="Griggs A."/>
            <person name="Gujja S."/>
            <person name="Hansen M."/>
            <person name="Howarth C."/>
            <person name="Imamovic A."/>
            <person name="Larimer J."/>
            <person name="McCowan C."/>
            <person name="Montmayeur A."/>
            <person name="Murphy C."/>
            <person name="Neiman D."/>
            <person name="Pearson M."/>
            <person name="Priest M."/>
            <person name="Roberts A."/>
            <person name="Saif S."/>
            <person name="Shea T."/>
            <person name="Sisk P."/>
            <person name="Sykes S."/>
            <person name="Wortman J."/>
            <person name="Nusbaum C."/>
            <person name="Birren B."/>
        </authorList>
    </citation>
    <scope>NUCLEOTIDE SEQUENCE [LARGE SCALE GENOMIC DNA]</scope>
    <source>
        <strain evidence="1 2">SSU</strain>
    </source>
</reference>
<sequence length="314" mass="36070">MTAKSINWDHLSRQGHYCAQKMARFLYPDDSARKTFNRAKFVLRSLLYRQQLSRVFELFQAEPLKALPAHYPELLDKPMRPYRFAGSTATERAEMLENHYRLMLARYPDLIDPLYLGDGIELGRYPESGCRIVLRHDGTFRREAELALSIVDPQGKRLYSCAFSLAGTPNRLAVVIGSVQGPEPCIEQAQDKVRALTKEGHGVRPKSLVVMLVMQLAEAMQAEHISAVRMKAHIYQARRYSKKKKACLQADYDELWQEFGATDLDANFVRLQPAQRKPLEEIASKKRAMYRRRYEWLDQLTLAGQQLLGPRLAG</sequence>
<proteinExistence type="predicted"/>
<protein>
    <recommendedName>
        <fullName evidence="3">DUF535 domain-containing protein</fullName>
    </recommendedName>
</protein>